<dbReference type="Proteomes" id="UP001570511">
    <property type="component" value="Unassembled WGS sequence"/>
</dbReference>
<comment type="caution">
    <text evidence="12">The sequence shown here is derived from an EMBL/GenBank/DDBJ whole genome shotgun (WGS) entry which is preliminary data.</text>
</comment>
<accession>A0ABD5MA71</accession>
<dbReference type="SUPFAM" id="SSF52540">
    <property type="entry name" value="P-loop containing nucleoside triphosphate hydrolases"/>
    <property type="match status" value="1"/>
</dbReference>
<organism evidence="12 13">
    <name type="scientific">Halobellus rubicundus</name>
    <dbReference type="NCBI Taxonomy" id="2996466"/>
    <lineage>
        <taxon>Archaea</taxon>
        <taxon>Methanobacteriati</taxon>
        <taxon>Methanobacteriota</taxon>
        <taxon>Stenosarchaea group</taxon>
        <taxon>Halobacteria</taxon>
        <taxon>Halobacteriales</taxon>
        <taxon>Haloferacaceae</taxon>
        <taxon>Halobellus</taxon>
    </lineage>
</organism>
<dbReference type="Gene3D" id="1.20.1560.10">
    <property type="entry name" value="ABC transporter type 1, transmembrane domain"/>
    <property type="match status" value="1"/>
</dbReference>
<feature type="transmembrane region" description="Helical" evidence="9">
    <location>
        <begin position="172"/>
        <end position="200"/>
    </location>
</feature>
<dbReference type="SUPFAM" id="SSF90123">
    <property type="entry name" value="ABC transporter transmembrane region"/>
    <property type="match status" value="1"/>
</dbReference>
<dbReference type="InterPro" id="IPR017871">
    <property type="entry name" value="ABC_transporter-like_CS"/>
</dbReference>
<evidence type="ECO:0000256" key="9">
    <source>
        <dbReference type="SAM" id="Phobius"/>
    </source>
</evidence>
<dbReference type="FunFam" id="3.40.50.300:FF:000221">
    <property type="entry name" value="Multidrug ABC transporter ATP-binding protein"/>
    <property type="match status" value="1"/>
</dbReference>
<dbReference type="EMBL" id="JBGNYA010000001">
    <property type="protein sequence ID" value="MFA1610792.1"/>
    <property type="molecule type" value="Genomic_DNA"/>
</dbReference>
<keyword evidence="6 12" id="KW-0067">ATP-binding</keyword>
<evidence type="ECO:0000256" key="7">
    <source>
        <dbReference type="ARBA" id="ARBA00022989"/>
    </source>
</evidence>
<keyword evidence="4 9" id="KW-0812">Transmembrane</keyword>
<dbReference type="InterPro" id="IPR039421">
    <property type="entry name" value="Type_1_exporter"/>
</dbReference>
<evidence type="ECO:0000256" key="8">
    <source>
        <dbReference type="ARBA" id="ARBA00023136"/>
    </source>
</evidence>
<comment type="subcellular location">
    <subcellularLocation>
        <location evidence="1">Cell membrane</location>
        <topology evidence="1">Multi-pass membrane protein</topology>
    </subcellularLocation>
</comment>
<evidence type="ECO:0000256" key="5">
    <source>
        <dbReference type="ARBA" id="ARBA00022741"/>
    </source>
</evidence>
<reference evidence="12 13" key="1">
    <citation type="submission" date="2024-08" db="EMBL/GenBank/DDBJ databases">
        <title>Halobellus sp. MBLA0158 whole genome sequence.</title>
        <authorList>
            <person name="Hwang C.Y."/>
            <person name="Cho E.-S."/>
            <person name="Seo M.-J."/>
        </authorList>
    </citation>
    <scope>NUCLEOTIDE SEQUENCE [LARGE SCALE GENOMIC DNA]</scope>
    <source>
        <strain evidence="12 13">MBLA0158</strain>
    </source>
</reference>
<dbReference type="SMART" id="SM00382">
    <property type="entry name" value="AAA"/>
    <property type="match status" value="1"/>
</dbReference>
<sequence>MNENITRKDKLVALSKVAQYRPGFTAFIVVFSVFATLLEAIGLTFLLPIIEAAQEGGIPSDNPAGIAGFFFALYSFLGVPFTLEYLILGLSGVMIIRYSSTFGAKWLAVILSKDYERNMKTRSFEAALEAQISYYDDKGSDEILNAIITQTRYAGRVINGIVKLLQQILLSLMYVSVALIVAPWLTISGAVLLGGISYFVQNILEPGYAVGDRVANANERIQQKTQAGTQGIREVKLFGVVDDIYSEFRKSVDTYTDSGISLNRNEAAITSFYQLLVALMLFGLLYVAISVLSLPIATLGVFLFAMFRLAPRVSNMNSRFYNINGNLPHLVRTQQFIEHLRERKEDRQKDHLVPDTITSIAFEDVSFSYTDDEQVLNSISFEAHRGEFVGFVGQSGAGKSTIVSLLARMYDPDSGEILANGIPVGEFDVRDWRKKIAMVRQDPFIFNDTLWYNITMGAVVQKSEVRDVAEIAKVTEFLPDLPDGFDTVLGDDGVKLSGGQRQRVALARALLADSDVLILDEATSDLDSNLEQQIHAAIEELDDDRIIIAIAHRLSTVQGADCIYTIEQGEITETGTHQELVDKGGKYAELYAIQT</sequence>
<dbReference type="Pfam" id="PF00005">
    <property type="entry name" value="ABC_tran"/>
    <property type="match status" value="1"/>
</dbReference>
<evidence type="ECO:0000256" key="3">
    <source>
        <dbReference type="ARBA" id="ARBA00022475"/>
    </source>
</evidence>
<dbReference type="AlphaFoldDB" id="A0ABD5MA71"/>
<dbReference type="PROSITE" id="PS50929">
    <property type="entry name" value="ABC_TM1F"/>
    <property type="match status" value="1"/>
</dbReference>
<dbReference type="InterPro" id="IPR011527">
    <property type="entry name" value="ABC1_TM_dom"/>
</dbReference>
<dbReference type="PANTHER" id="PTHR24221">
    <property type="entry name" value="ATP-BINDING CASSETTE SUB-FAMILY B"/>
    <property type="match status" value="1"/>
</dbReference>
<evidence type="ECO:0000256" key="2">
    <source>
        <dbReference type="ARBA" id="ARBA00022448"/>
    </source>
</evidence>
<keyword evidence="2" id="KW-0813">Transport</keyword>
<evidence type="ECO:0000259" key="10">
    <source>
        <dbReference type="PROSITE" id="PS50893"/>
    </source>
</evidence>
<dbReference type="InterPro" id="IPR003439">
    <property type="entry name" value="ABC_transporter-like_ATP-bd"/>
</dbReference>
<feature type="transmembrane region" description="Helical" evidence="9">
    <location>
        <begin position="70"/>
        <end position="96"/>
    </location>
</feature>
<dbReference type="RefSeq" id="WP_372388571.1">
    <property type="nucleotide sequence ID" value="NZ_JBGNYA010000001.1"/>
</dbReference>
<evidence type="ECO:0000256" key="1">
    <source>
        <dbReference type="ARBA" id="ARBA00004651"/>
    </source>
</evidence>
<evidence type="ECO:0000313" key="13">
    <source>
        <dbReference type="Proteomes" id="UP001570511"/>
    </source>
</evidence>
<dbReference type="InterPro" id="IPR036640">
    <property type="entry name" value="ABC1_TM_sf"/>
</dbReference>
<dbReference type="GO" id="GO:0005886">
    <property type="term" value="C:plasma membrane"/>
    <property type="evidence" value="ECO:0007669"/>
    <property type="project" value="UniProtKB-SubCell"/>
</dbReference>
<evidence type="ECO:0000256" key="4">
    <source>
        <dbReference type="ARBA" id="ARBA00022692"/>
    </source>
</evidence>
<keyword evidence="5" id="KW-0547">Nucleotide-binding</keyword>
<keyword evidence="7 9" id="KW-1133">Transmembrane helix</keyword>
<evidence type="ECO:0000256" key="6">
    <source>
        <dbReference type="ARBA" id="ARBA00022840"/>
    </source>
</evidence>
<evidence type="ECO:0000259" key="11">
    <source>
        <dbReference type="PROSITE" id="PS50929"/>
    </source>
</evidence>
<dbReference type="PANTHER" id="PTHR24221:SF646">
    <property type="entry name" value="HAEMOLYSIN SECRETION ATP-BINDING PROTEIN"/>
    <property type="match status" value="1"/>
</dbReference>
<dbReference type="GO" id="GO:0005524">
    <property type="term" value="F:ATP binding"/>
    <property type="evidence" value="ECO:0007669"/>
    <property type="project" value="UniProtKB-KW"/>
</dbReference>
<dbReference type="InterPro" id="IPR003593">
    <property type="entry name" value="AAA+_ATPase"/>
</dbReference>
<feature type="domain" description="ABC transmembrane type-1" evidence="11">
    <location>
        <begin position="26"/>
        <end position="325"/>
    </location>
</feature>
<gene>
    <name evidence="12" type="ORF">OS889_07225</name>
</gene>
<keyword evidence="8 9" id="KW-0472">Membrane</keyword>
<protein>
    <submittedName>
        <fullName evidence="12">ABC transporter ATP-binding protein</fullName>
    </submittedName>
</protein>
<proteinExistence type="predicted"/>
<keyword evidence="3" id="KW-1003">Cell membrane</keyword>
<dbReference type="PROSITE" id="PS00211">
    <property type="entry name" value="ABC_TRANSPORTER_1"/>
    <property type="match status" value="1"/>
</dbReference>
<keyword evidence="13" id="KW-1185">Reference proteome</keyword>
<feature type="transmembrane region" description="Helical" evidence="9">
    <location>
        <begin position="24"/>
        <end position="50"/>
    </location>
</feature>
<dbReference type="PROSITE" id="PS50893">
    <property type="entry name" value="ABC_TRANSPORTER_2"/>
    <property type="match status" value="1"/>
</dbReference>
<feature type="domain" description="ABC transporter" evidence="10">
    <location>
        <begin position="360"/>
        <end position="593"/>
    </location>
</feature>
<dbReference type="InterPro" id="IPR027417">
    <property type="entry name" value="P-loop_NTPase"/>
</dbReference>
<dbReference type="Pfam" id="PF00664">
    <property type="entry name" value="ABC_membrane"/>
    <property type="match status" value="1"/>
</dbReference>
<dbReference type="GO" id="GO:0055085">
    <property type="term" value="P:transmembrane transport"/>
    <property type="evidence" value="ECO:0007669"/>
    <property type="project" value="UniProtKB-ARBA"/>
</dbReference>
<evidence type="ECO:0000313" key="12">
    <source>
        <dbReference type="EMBL" id="MFA1610792.1"/>
    </source>
</evidence>
<feature type="transmembrane region" description="Helical" evidence="9">
    <location>
        <begin position="272"/>
        <end position="305"/>
    </location>
</feature>
<dbReference type="Gene3D" id="3.40.50.300">
    <property type="entry name" value="P-loop containing nucleotide triphosphate hydrolases"/>
    <property type="match status" value="1"/>
</dbReference>
<name>A0ABD5MA71_9EURY</name>